<dbReference type="PANTHER" id="PTHR30469">
    <property type="entry name" value="MULTIDRUG RESISTANCE PROTEIN MDTA"/>
    <property type="match status" value="1"/>
</dbReference>
<dbReference type="Gene3D" id="1.10.287.470">
    <property type="entry name" value="Helix hairpin bin"/>
    <property type="match status" value="1"/>
</dbReference>
<reference evidence="2 3" key="1">
    <citation type="submission" date="2024-02" db="EMBL/GenBank/DDBJ databases">
        <title>Marinospirillum sp. MEB 164 isolated from Lonar lake sediment.</title>
        <authorList>
            <person name="Joshi A."/>
            <person name="Thite S."/>
        </authorList>
    </citation>
    <scope>NUCLEOTIDE SEQUENCE [LARGE SCALE GENOMIC DNA]</scope>
    <source>
        <strain evidence="2 3">MEB164</strain>
    </source>
</reference>
<proteinExistence type="predicted"/>
<organism evidence="2 3">
    <name type="scientific">Marinospirillum alkalitolerans</name>
    <dbReference type="NCBI Taxonomy" id="3123374"/>
    <lineage>
        <taxon>Bacteria</taxon>
        <taxon>Pseudomonadati</taxon>
        <taxon>Pseudomonadota</taxon>
        <taxon>Gammaproteobacteria</taxon>
        <taxon>Oceanospirillales</taxon>
        <taxon>Oceanospirillaceae</taxon>
        <taxon>Marinospirillum</taxon>
    </lineage>
</organism>
<evidence type="ECO:0000313" key="3">
    <source>
        <dbReference type="Proteomes" id="UP001621714"/>
    </source>
</evidence>
<gene>
    <name evidence="2" type="ORF">V6U78_09945</name>
</gene>
<protein>
    <submittedName>
        <fullName evidence="2">HlyD family efflux transporter periplasmic adaptor subunit</fullName>
    </submittedName>
</protein>
<accession>A0ABW8PYI8</accession>
<comment type="caution">
    <text evidence="2">The sequence shown here is derived from an EMBL/GenBank/DDBJ whole genome shotgun (WGS) entry which is preliminary data.</text>
</comment>
<evidence type="ECO:0000256" key="1">
    <source>
        <dbReference type="SAM" id="Coils"/>
    </source>
</evidence>
<dbReference type="Gene3D" id="2.40.50.100">
    <property type="match status" value="1"/>
</dbReference>
<keyword evidence="1" id="KW-0175">Coiled coil</keyword>
<feature type="coiled-coil region" evidence="1">
    <location>
        <begin position="194"/>
        <end position="221"/>
    </location>
</feature>
<dbReference type="RefSeq" id="WP_405340003.1">
    <property type="nucleotide sequence ID" value="NZ_JBANFI010000005.1"/>
</dbReference>
<dbReference type="SUPFAM" id="SSF111369">
    <property type="entry name" value="HlyD-like secretion proteins"/>
    <property type="match status" value="2"/>
</dbReference>
<dbReference type="EMBL" id="JBANFI010000005">
    <property type="protein sequence ID" value="MFK7161356.1"/>
    <property type="molecule type" value="Genomic_DNA"/>
</dbReference>
<keyword evidence="3" id="KW-1185">Reference proteome</keyword>
<dbReference type="Proteomes" id="UP001621714">
    <property type="component" value="Unassembled WGS sequence"/>
</dbReference>
<sequence>MSLLKRLLPVLILLLAVLIFILLRATRPEPPPAGDEERRWPIAVFNLVPQDLAPQLRLFGQLVSSSDIQLRARTAGDVAQVLVRGGEAVVAGQLLLVLEDLDAQALYRQRQAEVQELESQLEQRRLQQQIDQQALEEEELLYRLAERQYQRQQQLAQADRASARQVEEAAQALSQQRLTRLQRELALAYFPSQVQQLEAQLRRARAQLEVAARDLAATQLRAPAAMRIQEVLVAEGDRVTAHEPLVRLHRPDELELEARIPISALPQVSAALDQQTAVYATTELDGQSLVFRLQNLASLTTEGAGVMATFVLEQGRAEGLALGRFIDAQLALPVLESVFWLPQEAVQGRNRVYRVQDGRLESLQVELLGEHRLDGQPGVLVSRAGLAFADQLLATRLPNAMHGLLVEIVSERSAQPELVRQEQGE</sequence>
<name>A0ABW8PYI8_9GAMM</name>
<dbReference type="PANTHER" id="PTHR30469:SF15">
    <property type="entry name" value="HLYD FAMILY OF SECRETION PROTEINS"/>
    <property type="match status" value="1"/>
</dbReference>
<feature type="coiled-coil region" evidence="1">
    <location>
        <begin position="107"/>
        <end position="155"/>
    </location>
</feature>
<evidence type="ECO:0000313" key="2">
    <source>
        <dbReference type="EMBL" id="MFK7161356.1"/>
    </source>
</evidence>
<dbReference type="Gene3D" id="2.40.30.170">
    <property type="match status" value="1"/>
</dbReference>